<reference evidence="2" key="1">
    <citation type="journal article" date="2019" name="Int. J. Syst. Evol. Microbiol.">
        <title>The Global Catalogue of Microorganisms (GCM) 10K type strain sequencing project: providing services to taxonomists for standard genome sequencing and annotation.</title>
        <authorList>
            <consortium name="The Broad Institute Genomics Platform"/>
            <consortium name="The Broad Institute Genome Sequencing Center for Infectious Disease"/>
            <person name="Wu L."/>
            <person name="Ma J."/>
        </authorList>
    </citation>
    <scope>NUCLEOTIDE SEQUENCE [LARGE SCALE GENOMIC DNA]</scope>
    <source>
        <strain evidence="2">CGMCC 4.7357</strain>
    </source>
</reference>
<comment type="caution">
    <text evidence="1">The sequence shown here is derived from an EMBL/GenBank/DDBJ whole genome shotgun (WGS) entry which is preliminary data.</text>
</comment>
<protein>
    <recommendedName>
        <fullName evidence="3">Secreted protein</fullName>
    </recommendedName>
</protein>
<organism evidence="1 2">
    <name type="scientific">Streptomyces ovatisporus</name>
    <dbReference type="NCBI Taxonomy" id="1128682"/>
    <lineage>
        <taxon>Bacteria</taxon>
        <taxon>Bacillati</taxon>
        <taxon>Actinomycetota</taxon>
        <taxon>Actinomycetes</taxon>
        <taxon>Kitasatosporales</taxon>
        <taxon>Streptomycetaceae</taxon>
        <taxon>Streptomyces</taxon>
    </lineage>
</organism>
<sequence length="65" mass="7064">MEGLHVFLSSSFFASSQLLLATARVHVSENRRTPAVAGSVPHQCGQLPVSDPRRVRTRLDGFADS</sequence>
<evidence type="ECO:0000313" key="1">
    <source>
        <dbReference type="EMBL" id="MFC4496348.1"/>
    </source>
</evidence>
<dbReference type="Proteomes" id="UP001595997">
    <property type="component" value="Unassembled WGS sequence"/>
</dbReference>
<keyword evidence="2" id="KW-1185">Reference proteome</keyword>
<name>A0ABV9ADC2_9ACTN</name>
<evidence type="ECO:0000313" key="2">
    <source>
        <dbReference type="Proteomes" id="UP001595997"/>
    </source>
</evidence>
<evidence type="ECO:0008006" key="3">
    <source>
        <dbReference type="Google" id="ProtNLM"/>
    </source>
</evidence>
<accession>A0ABV9ADC2</accession>
<proteinExistence type="predicted"/>
<dbReference type="EMBL" id="JBHSFH010000010">
    <property type="protein sequence ID" value="MFC4496348.1"/>
    <property type="molecule type" value="Genomic_DNA"/>
</dbReference>
<gene>
    <name evidence="1" type="ORF">ACFPA8_19670</name>
</gene>
<dbReference type="RefSeq" id="WP_386450275.1">
    <property type="nucleotide sequence ID" value="NZ_JBHSFH010000010.1"/>
</dbReference>